<organism evidence="3 4">
    <name type="scientific">Hoeflea halophila</name>
    <dbReference type="NCBI Taxonomy" id="714899"/>
    <lineage>
        <taxon>Bacteria</taxon>
        <taxon>Pseudomonadati</taxon>
        <taxon>Pseudomonadota</taxon>
        <taxon>Alphaproteobacteria</taxon>
        <taxon>Hyphomicrobiales</taxon>
        <taxon>Rhizobiaceae</taxon>
        <taxon>Hoeflea</taxon>
    </lineage>
</organism>
<keyword evidence="4" id="KW-1185">Reference proteome</keyword>
<keyword evidence="2" id="KW-1133">Transmembrane helix</keyword>
<feature type="region of interest" description="Disordered" evidence="1">
    <location>
        <begin position="64"/>
        <end position="196"/>
    </location>
</feature>
<dbReference type="OrthoDB" id="7870844at2"/>
<gene>
    <name evidence="3" type="ORF">SAMN05877838_2957</name>
</gene>
<keyword evidence="2" id="KW-0812">Transmembrane</keyword>
<dbReference type="AlphaFoldDB" id="A0A286IEG4"/>
<accession>A0A286IEG4</accession>
<evidence type="ECO:0000313" key="3">
    <source>
        <dbReference type="EMBL" id="SOE18046.1"/>
    </source>
</evidence>
<feature type="compositionally biased region" description="Basic and acidic residues" evidence="1">
    <location>
        <begin position="242"/>
        <end position="253"/>
    </location>
</feature>
<dbReference type="EMBL" id="OCPC01000004">
    <property type="protein sequence ID" value="SOE18046.1"/>
    <property type="molecule type" value="Genomic_DNA"/>
</dbReference>
<feature type="transmembrane region" description="Helical" evidence="2">
    <location>
        <begin position="261"/>
        <end position="283"/>
    </location>
</feature>
<evidence type="ECO:0000256" key="1">
    <source>
        <dbReference type="SAM" id="MobiDB-lite"/>
    </source>
</evidence>
<feature type="region of interest" description="Disordered" evidence="1">
    <location>
        <begin position="226"/>
        <end position="253"/>
    </location>
</feature>
<evidence type="ECO:0000256" key="2">
    <source>
        <dbReference type="SAM" id="Phobius"/>
    </source>
</evidence>
<protein>
    <submittedName>
        <fullName evidence="3">Uncharacterized protein</fullName>
    </submittedName>
</protein>
<evidence type="ECO:0000313" key="4">
    <source>
        <dbReference type="Proteomes" id="UP000219465"/>
    </source>
</evidence>
<sequence>MIGMEAAIRGALDKAGIPGAQARRRIYDSARTALDRSLERQGITDPARIGEHREKLELLISEIEAEWTPPNEGSTPAGAAPEVFASRGGTAAAQPPAAAPPVQPAPAKPPQSRSSAVQAAPAAPSESRPVQKDPQAPAPHAVKPDMRGPQVLGPEHDYPATQEAPWSDLDTPRAVSHQQPPTVAPVSPQPKGNVRHDAATDDAMLDFVPGAAGASAAAGAAPELNAERPPHITAPGGAKPQEPGKKEKVASFRKEKRKRPVFASLFSAAVMLSFVGIGVWWLIESGALMSAEERDTGVPNPPPSLSRDDFAGGPQQLNPGAGFSGDWANIYTPGRDGTAEAGANASAEVIEDAEGNVLRIVSGSADVNGEVRVPLGAEVMQALAGRQSMLALTLRSATPEATQIYVRCEFSVLGDCGRRRFDVTYDTTDILLSLDYDRALAPNQGGYLIINSDVSGGAKGVDLVAVRIKPLT</sequence>
<proteinExistence type="predicted"/>
<reference evidence="4" key="1">
    <citation type="submission" date="2017-08" db="EMBL/GenBank/DDBJ databases">
        <authorList>
            <person name="Varghese N."/>
            <person name="Submissions S."/>
        </authorList>
    </citation>
    <scope>NUCLEOTIDE SEQUENCE [LARGE SCALE GENOMIC DNA]</scope>
    <source>
        <strain evidence="4">KCTC 23107</strain>
    </source>
</reference>
<feature type="compositionally biased region" description="Pro residues" evidence="1">
    <location>
        <begin position="97"/>
        <end position="109"/>
    </location>
</feature>
<keyword evidence="2" id="KW-0472">Membrane</keyword>
<dbReference type="RefSeq" id="WP_143439055.1">
    <property type="nucleotide sequence ID" value="NZ_OCPC01000004.1"/>
</dbReference>
<name>A0A286IEG4_9HYPH</name>
<feature type="compositionally biased region" description="Low complexity" evidence="1">
    <location>
        <begin position="110"/>
        <end position="127"/>
    </location>
</feature>
<dbReference type="Proteomes" id="UP000219465">
    <property type="component" value="Unassembled WGS sequence"/>
</dbReference>